<dbReference type="InterPro" id="IPR029044">
    <property type="entry name" value="Nucleotide-diphossugar_trans"/>
</dbReference>
<dbReference type="InterPro" id="IPR025877">
    <property type="entry name" value="MobA-like_NTP_Trfase"/>
</dbReference>
<evidence type="ECO:0000256" key="8">
    <source>
        <dbReference type="HAMAP-Rule" id="MF_00316"/>
    </source>
</evidence>
<evidence type="ECO:0000259" key="9">
    <source>
        <dbReference type="Pfam" id="PF12804"/>
    </source>
</evidence>
<comment type="similarity">
    <text evidence="8">Belongs to the MobA family.</text>
</comment>
<keyword evidence="1 8" id="KW-0963">Cytoplasm</keyword>
<keyword evidence="11" id="KW-1185">Reference proteome</keyword>
<keyword evidence="4 8" id="KW-0547">Nucleotide-binding</keyword>
<dbReference type="SUPFAM" id="SSF53448">
    <property type="entry name" value="Nucleotide-diphospho-sugar transferases"/>
    <property type="match status" value="1"/>
</dbReference>
<dbReference type="PANTHER" id="PTHR19136:SF81">
    <property type="entry name" value="MOLYBDENUM COFACTOR GUANYLYLTRANSFERASE"/>
    <property type="match status" value="1"/>
</dbReference>
<protein>
    <recommendedName>
        <fullName evidence="8">Probable molybdenum cofactor guanylyltransferase</fullName>
        <shortName evidence="8">MoCo guanylyltransferase</shortName>
        <ecNumber evidence="8">2.7.7.77</ecNumber>
    </recommendedName>
    <alternativeName>
        <fullName evidence="8">GTP:molybdopterin guanylyltransferase</fullName>
    </alternativeName>
    <alternativeName>
        <fullName evidence="8">Mo-MPT guanylyltransferase</fullName>
    </alternativeName>
    <alternativeName>
        <fullName evidence="8">Molybdopterin guanylyltransferase</fullName>
    </alternativeName>
    <alternativeName>
        <fullName evidence="8">Molybdopterin-guanine dinucleotide synthase</fullName>
        <shortName evidence="8">MGD synthase</shortName>
    </alternativeName>
</protein>
<dbReference type="Pfam" id="PF12804">
    <property type="entry name" value="NTP_transf_3"/>
    <property type="match status" value="1"/>
</dbReference>
<feature type="binding site" evidence="8">
    <location>
        <position position="110"/>
    </location>
    <ligand>
        <name>GTP</name>
        <dbReference type="ChEBI" id="CHEBI:37565"/>
    </ligand>
</feature>
<comment type="subcellular location">
    <subcellularLocation>
        <location evidence="8">Cytoplasm</location>
    </subcellularLocation>
</comment>
<dbReference type="GO" id="GO:0016779">
    <property type="term" value="F:nucleotidyltransferase activity"/>
    <property type="evidence" value="ECO:0007669"/>
    <property type="project" value="UniProtKB-KW"/>
</dbReference>
<reference evidence="11" key="1">
    <citation type="journal article" date="2019" name="PLoS Negl. Trop. Dis.">
        <title>Revisiting the worldwide diversity of Leptospira species in the environment.</title>
        <authorList>
            <person name="Vincent A.T."/>
            <person name="Schiettekatte O."/>
            <person name="Bourhy P."/>
            <person name="Veyrier F.J."/>
            <person name="Picardeau M."/>
        </authorList>
    </citation>
    <scope>NUCLEOTIDE SEQUENCE [LARGE SCALE GENOMIC DNA]</scope>
    <source>
        <strain evidence="11">201800272</strain>
    </source>
</reference>
<keyword evidence="5 8" id="KW-0460">Magnesium</keyword>
<evidence type="ECO:0000313" key="11">
    <source>
        <dbReference type="Proteomes" id="UP000298200"/>
    </source>
</evidence>
<sequence>MRHTKNDIIFILLAGGQSIRMGKDKAFLPIGDKSTFITKIIQKIKYFNEELYLSLRSEQVKDYSSLFSEDEIIMDQNIPVYGPLLGLLSTHLTLNKTNPDYNAIFVLPIDIPYIKLKTIDRILRHYHINSNSSGIFYQSSNGLEPLCGIYNRQTLDLWLMEIESNNKIEFSLQKKIESLYPQPIFLPLPKVEERYFHNINTEKDLDFFKK</sequence>
<comment type="cofactor">
    <cofactor evidence="8">
        <name>Mg(2+)</name>
        <dbReference type="ChEBI" id="CHEBI:18420"/>
    </cofactor>
</comment>
<keyword evidence="6 8" id="KW-0342">GTP-binding</keyword>
<keyword evidence="2 8" id="KW-0808">Transferase</keyword>
<keyword evidence="10" id="KW-0548">Nucleotidyltransferase</keyword>
<dbReference type="CDD" id="cd02503">
    <property type="entry name" value="MobA"/>
    <property type="match status" value="1"/>
</dbReference>
<name>A0ABY2M413_9LEPT</name>
<dbReference type="InterPro" id="IPR013482">
    <property type="entry name" value="Molybde_CF_guanTrfase"/>
</dbReference>
<dbReference type="EMBL" id="RQFU01000018">
    <property type="protein sequence ID" value="TGL19932.1"/>
    <property type="molecule type" value="Genomic_DNA"/>
</dbReference>
<comment type="catalytic activity">
    <reaction evidence="8">
        <text>Mo-molybdopterin + GTP + H(+) = Mo-molybdopterin guanine dinucleotide + diphosphate</text>
        <dbReference type="Rhea" id="RHEA:34243"/>
        <dbReference type="ChEBI" id="CHEBI:15378"/>
        <dbReference type="ChEBI" id="CHEBI:33019"/>
        <dbReference type="ChEBI" id="CHEBI:37565"/>
        <dbReference type="ChEBI" id="CHEBI:71302"/>
        <dbReference type="ChEBI" id="CHEBI:71310"/>
        <dbReference type="EC" id="2.7.7.77"/>
    </reaction>
</comment>
<comment type="caution">
    <text evidence="10">The sequence shown here is derived from an EMBL/GenBank/DDBJ whole genome shotgun (WGS) entry which is preliminary data.</text>
</comment>
<comment type="domain">
    <text evidence="8">The N-terminal domain determines nucleotide recognition and specific binding, while the C-terminal domain determines the specific binding to the target protein.</text>
</comment>
<dbReference type="PANTHER" id="PTHR19136">
    <property type="entry name" value="MOLYBDENUM COFACTOR GUANYLYLTRANSFERASE"/>
    <property type="match status" value="1"/>
</dbReference>
<evidence type="ECO:0000256" key="3">
    <source>
        <dbReference type="ARBA" id="ARBA00022723"/>
    </source>
</evidence>
<comment type="function">
    <text evidence="8">Transfers a GMP moiety from GTP to Mo-molybdopterin (Mo-MPT) cofactor (Moco or molybdenum cofactor) to form Mo-molybdopterin guanine dinucleotide (Mo-MGD) cofactor.</text>
</comment>
<evidence type="ECO:0000256" key="6">
    <source>
        <dbReference type="ARBA" id="ARBA00023134"/>
    </source>
</evidence>
<dbReference type="RefSeq" id="WP_135635686.1">
    <property type="nucleotide sequence ID" value="NZ_RQFU01000018.1"/>
</dbReference>
<dbReference type="Gene3D" id="3.90.550.10">
    <property type="entry name" value="Spore Coat Polysaccharide Biosynthesis Protein SpsA, Chain A"/>
    <property type="match status" value="1"/>
</dbReference>
<evidence type="ECO:0000256" key="5">
    <source>
        <dbReference type="ARBA" id="ARBA00022842"/>
    </source>
</evidence>
<feature type="binding site" evidence="8">
    <location>
        <position position="25"/>
    </location>
    <ligand>
        <name>GTP</name>
        <dbReference type="ChEBI" id="CHEBI:37565"/>
    </ligand>
</feature>
<evidence type="ECO:0000313" key="10">
    <source>
        <dbReference type="EMBL" id="TGL19932.1"/>
    </source>
</evidence>
<feature type="binding site" evidence="8">
    <location>
        <position position="110"/>
    </location>
    <ligand>
        <name>Mg(2+)</name>
        <dbReference type="ChEBI" id="CHEBI:18420"/>
    </ligand>
</feature>
<dbReference type="EC" id="2.7.7.77" evidence="8"/>
<accession>A0ABY2M413</accession>
<evidence type="ECO:0000256" key="1">
    <source>
        <dbReference type="ARBA" id="ARBA00022490"/>
    </source>
</evidence>
<evidence type="ECO:0000256" key="4">
    <source>
        <dbReference type="ARBA" id="ARBA00022741"/>
    </source>
</evidence>
<evidence type="ECO:0000256" key="2">
    <source>
        <dbReference type="ARBA" id="ARBA00022679"/>
    </source>
</evidence>
<organism evidence="10 11">
    <name type="scientific">Leptospira yanagawae</name>
    <dbReference type="NCBI Taxonomy" id="293069"/>
    <lineage>
        <taxon>Bacteria</taxon>
        <taxon>Pseudomonadati</taxon>
        <taxon>Spirochaetota</taxon>
        <taxon>Spirochaetia</taxon>
        <taxon>Leptospirales</taxon>
        <taxon>Leptospiraceae</taxon>
        <taxon>Leptospira</taxon>
    </lineage>
</organism>
<dbReference type="HAMAP" id="MF_00316">
    <property type="entry name" value="MobA"/>
    <property type="match status" value="1"/>
</dbReference>
<feature type="binding site" evidence="8">
    <location>
        <begin position="13"/>
        <end position="15"/>
    </location>
    <ligand>
        <name>GTP</name>
        <dbReference type="ChEBI" id="CHEBI:37565"/>
    </ligand>
</feature>
<feature type="domain" description="MobA-like NTP transferase" evidence="9">
    <location>
        <begin position="11"/>
        <end position="158"/>
    </location>
</feature>
<proteinExistence type="inferred from homology"/>
<evidence type="ECO:0000256" key="7">
    <source>
        <dbReference type="ARBA" id="ARBA00023150"/>
    </source>
</evidence>
<keyword evidence="7 8" id="KW-0501">Molybdenum cofactor biosynthesis</keyword>
<comment type="caution">
    <text evidence="8">Lacks conserved residue(s) required for the propagation of feature annotation.</text>
</comment>
<feature type="binding site" evidence="8">
    <location>
        <position position="75"/>
    </location>
    <ligand>
        <name>GTP</name>
        <dbReference type="ChEBI" id="CHEBI:37565"/>
    </ligand>
</feature>
<keyword evidence="3 8" id="KW-0479">Metal-binding</keyword>
<gene>
    <name evidence="8" type="primary">mobA</name>
    <name evidence="10" type="ORF">EHQ46_11095</name>
</gene>
<dbReference type="Proteomes" id="UP000298200">
    <property type="component" value="Unassembled WGS sequence"/>
</dbReference>